<dbReference type="AlphaFoldDB" id="A0A2P8HHJ1"/>
<protein>
    <recommendedName>
        <fullName evidence="4">Methyltransferase family protein</fullName>
    </recommendedName>
</protein>
<sequence>MMHINYGIDGPKFVRNLFLFSFLFFGIAIIIARIEKVAFSIVLAGGFICLAEGLLMLLYAKKGKFNHRDRMLNLVHWTGDERVLDVGTGLGLLMIGAAKKLTGGKATGIDIWNKDDLSENSSGKAYMNSEKPLKIRHIVASMLNMKNTEIGHTHDSAGSSWHVGHDGYYFYNG</sequence>
<dbReference type="EMBL" id="PYAW01000004">
    <property type="protein sequence ID" value="PSL45649.1"/>
    <property type="molecule type" value="Genomic_DNA"/>
</dbReference>
<dbReference type="InterPro" id="IPR029063">
    <property type="entry name" value="SAM-dependent_MTases_sf"/>
</dbReference>
<keyword evidence="3" id="KW-1185">Reference proteome</keyword>
<evidence type="ECO:0008006" key="4">
    <source>
        <dbReference type="Google" id="ProtNLM"/>
    </source>
</evidence>
<accession>A0A2P8HHJ1</accession>
<feature type="transmembrane region" description="Helical" evidence="1">
    <location>
        <begin position="12"/>
        <end position="31"/>
    </location>
</feature>
<name>A0A2P8HHJ1_CHINA</name>
<keyword evidence="1" id="KW-1133">Transmembrane helix</keyword>
<reference evidence="2 3" key="1">
    <citation type="submission" date="2018-03" db="EMBL/GenBank/DDBJ databases">
        <title>Genomic Encyclopedia of Archaeal and Bacterial Type Strains, Phase II (KMG-II): from individual species to whole genera.</title>
        <authorList>
            <person name="Goeker M."/>
        </authorList>
    </citation>
    <scope>NUCLEOTIDE SEQUENCE [LARGE SCALE GENOMIC DNA]</scope>
    <source>
        <strain evidence="2 3">DSM 24859</strain>
    </source>
</reference>
<dbReference type="SUPFAM" id="SSF53335">
    <property type="entry name" value="S-adenosyl-L-methionine-dependent methyltransferases"/>
    <property type="match status" value="1"/>
</dbReference>
<proteinExistence type="predicted"/>
<keyword evidence="1" id="KW-0812">Transmembrane</keyword>
<feature type="transmembrane region" description="Helical" evidence="1">
    <location>
        <begin position="37"/>
        <end position="60"/>
    </location>
</feature>
<keyword evidence="1" id="KW-0472">Membrane</keyword>
<evidence type="ECO:0000313" key="2">
    <source>
        <dbReference type="EMBL" id="PSL45649.1"/>
    </source>
</evidence>
<evidence type="ECO:0000313" key="3">
    <source>
        <dbReference type="Proteomes" id="UP000240971"/>
    </source>
</evidence>
<dbReference type="Proteomes" id="UP000240971">
    <property type="component" value="Unassembled WGS sequence"/>
</dbReference>
<gene>
    <name evidence="2" type="ORF">CLV51_104356</name>
</gene>
<comment type="caution">
    <text evidence="2">The sequence shown here is derived from an EMBL/GenBank/DDBJ whole genome shotgun (WGS) entry which is preliminary data.</text>
</comment>
<organism evidence="2 3">
    <name type="scientific">Chitinophaga niastensis</name>
    <dbReference type="NCBI Taxonomy" id="536980"/>
    <lineage>
        <taxon>Bacteria</taxon>
        <taxon>Pseudomonadati</taxon>
        <taxon>Bacteroidota</taxon>
        <taxon>Chitinophagia</taxon>
        <taxon>Chitinophagales</taxon>
        <taxon>Chitinophagaceae</taxon>
        <taxon>Chitinophaga</taxon>
    </lineage>
</organism>
<dbReference type="Gene3D" id="3.40.50.150">
    <property type="entry name" value="Vaccinia Virus protein VP39"/>
    <property type="match status" value="1"/>
</dbReference>
<evidence type="ECO:0000256" key="1">
    <source>
        <dbReference type="SAM" id="Phobius"/>
    </source>
</evidence>